<dbReference type="Pfam" id="PF01047">
    <property type="entry name" value="MarR"/>
    <property type="match status" value="1"/>
</dbReference>
<accession>A0A1L3F056</accession>
<dbReference type="GO" id="GO:0006950">
    <property type="term" value="P:response to stress"/>
    <property type="evidence" value="ECO:0007669"/>
    <property type="project" value="TreeGrafter"/>
</dbReference>
<feature type="domain" description="HTH marR-type" evidence="1">
    <location>
        <begin position="10"/>
        <end position="141"/>
    </location>
</feature>
<dbReference type="PROSITE" id="PS50995">
    <property type="entry name" value="HTH_MARR_2"/>
    <property type="match status" value="1"/>
</dbReference>
<dbReference type="STRING" id="1440763.BJI69_21605"/>
<dbReference type="SMART" id="SM00347">
    <property type="entry name" value="HTH_MARR"/>
    <property type="match status" value="1"/>
</dbReference>
<dbReference type="AlphaFoldDB" id="A0A1L3F056"/>
<keyword evidence="3" id="KW-1185">Reference proteome</keyword>
<dbReference type="KEGG" id="lrz:BJI69_21605"/>
<dbReference type="PANTHER" id="PTHR33164:SF105">
    <property type="entry name" value="TRANSCRIPTIONAL REPRESSOR PROTEIN-RELATED"/>
    <property type="match status" value="1"/>
</dbReference>
<dbReference type="RefSeq" id="WP_071925117.1">
    <property type="nucleotide sequence ID" value="NZ_CP017480.1"/>
</dbReference>
<protein>
    <recommendedName>
        <fullName evidence="1">HTH marR-type domain-containing protein</fullName>
    </recommendedName>
</protein>
<dbReference type="GO" id="GO:0003700">
    <property type="term" value="F:DNA-binding transcription factor activity"/>
    <property type="evidence" value="ECO:0007669"/>
    <property type="project" value="InterPro"/>
</dbReference>
<organism evidence="2 3">
    <name type="scientific">Luteibacter rhizovicinus DSM 16549</name>
    <dbReference type="NCBI Taxonomy" id="1440763"/>
    <lineage>
        <taxon>Bacteria</taxon>
        <taxon>Pseudomonadati</taxon>
        <taxon>Pseudomonadota</taxon>
        <taxon>Gammaproteobacteria</taxon>
        <taxon>Lysobacterales</taxon>
        <taxon>Rhodanobacteraceae</taxon>
        <taxon>Luteibacter</taxon>
    </lineage>
</organism>
<proteinExistence type="predicted"/>
<evidence type="ECO:0000313" key="2">
    <source>
        <dbReference type="EMBL" id="APG06695.1"/>
    </source>
</evidence>
<dbReference type="SUPFAM" id="SSF46785">
    <property type="entry name" value="Winged helix' DNA-binding domain"/>
    <property type="match status" value="1"/>
</dbReference>
<dbReference type="Gene3D" id="1.10.10.10">
    <property type="entry name" value="Winged helix-like DNA-binding domain superfamily/Winged helix DNA-binding domain"/>
    <property type="match status" value="1"/>
</dbReference>
<dbReference type="EMBL" id="CP017480">
    <property type="protein sequence ID" value="APG06695.1"/>
    <property type="molecule type" value="Genomic_DNA"/>
</dbReference>
<gene>
    <name evidence="2" type="ORF">BJI69_21605</name>
</gene>
<dbReference type="InterPro" id="IPR039422">
    <property type="entry name" value="MarR/SlyA-like"/>
</dbReference>
<name>A0A1L3F056_9GAMM</name>
<sequence length="148" mass="16209">MHQSIPATDLPCACTTMRKATRALSRLYDDTLAPLDVTVAQFGILKAIWREPGLALSRLADEMVMDRTSLYRMLTPMTSAGWIAIASPTKGRAKTATLTTEGESLLVQARQLWDDAQNRVVGTYGADRWQVLESAIAELTRLSVGLNA</sequence>
<evidence type="ECO:0000313" key="3">
    <source>
        <dbReference type="Proteomes" id="UP000182987"/>
    </source>
</evidence>
<dbReference type="PANTHER" id="PTHR33164">
    <property type="entry name" value="TRANSCRIPTIONAL REGULATOR, MARR FAMILY"/>
    <property type="match status" value="1"/>
</dbReference>
<evidence type="ECO:0000259" key="1">
    <source>
        <dbReference type="PROSITE" id="PS50995"/>
    </source>
</evidence>
<reference evidence="3" key="1">
    <citation type="submission" date="2016-09" db="EMBL/GenBank/DDBJ databases">
        <authorList>
            <person name="Lysoe E."/>
        </authorList>
    </citation>
    <scope>NUCLEOTIDE SEQUENCE [LARGE SCALE GENOMIC DNA]</scope>
    <source>
        <strain evidence="3">LJ96T</strain>
    </source>
</reference>
<dbReference type="InterPro" id="IPR000835">
    <property type="entry name" value="HTH_MarR-typ"/>
</dbReference>
<dbReference type="InterPro" id="IPR036388">
    <property type="entry name" value="WH-like_DNA-bd_sf"/>
</dbReference>
<dbReference type="InterPro" id="IPR036390">
    <property type="entry name" value="WH_DNA-bd_sf"/>
</dbReference>
<dbReference type="Proteomes" id="UP000182987">
    <property type="component" value="Chromosome"/>
</dbReference>